<dbReference type="InterPro" id="IPR016032">
    <property type="entry name" value="Sig_transdc_resp-reg_C-effctor"/>
</dbReference>
<dbReference type="PANTHER" id="PTHR47691">
    <property type="entry name" value="REGULATOR-RELATED"/>
    <property type="match status" value="1"/>
</dbReference>
<comment type="caution">
    <text evidence="4">The sequence shown here is derived from an EMBL/GenBank/DDBJ whole genome shotgun (WGS) entry which is preliminary data.</text>
</comment>
<dbReference type="InterPro" id="IPR001867">
    <property type="entry name" value="OmpR/PhoB-type_DNA-bd"/>
</dbReference>
<evidence type="ECO:0000259" key="3">
    <source>
        <dbReference type="PROSITE" id="PS51755"/>
    </source>
</evidence>
<dbReference type="InterPro" id="IPR011990">
    <property type="entry name" value="TPR-like_helical_dom_sf"/>
</dbReference>
<dbReference type="InterPro" id="IPR058852">
    <property type="entry name" value="HTH_77"/>
</dbReference>
<dbReference type="GO" id="GO:0043531">
    <property type="term" value="F:ADP binding"/>
    <property type="evidence" value="ECO:0007669"/>
    <property type="project" value="InterPro"/>
</dbReference>
<reference evidence="4 5" key="1">
    <citation type="submission" date="2020-08" db="EMBL/GenBank/DDBJ databases">
        <title>Genomic Encyclopedia of Type Strains, Phase IV (KMG-IV): sequencing the most valuable type-strain genomes for metagenomic binning, comparative biology and taxonomic classification.</title>
        <authorList>
            <person name="Goeker M."/>
        </authorList>
    </citation>
    <scope>NUCLEOTIDE SEQUENCE [LARGE SCALE GENOMIC DNA]</scope>
    <source>
        <strain evidence="4 5">DSM 25966</strain>
    </source>
</reference>
<dbReference type="Pfam" id="PF00486">
    <property type="entry name" value="Trans_reg_C"/>
    <property type="match status" value="1"/>
</dbReference>
<gene>
    <name evidence="4" type="ORF">GGR25_002179</name>
</gene>
<protein>
    <submittedName>
        <fullName evidence="4">Putative ATPase/DNA-binding winged helix-turn-helix (WHTH) protein</fullName>
    </submittedName>
</protein>
<keyword evidence="5" id="KW-1185">Reference proteome</keyword>
<evidence type="ECO:0000256" key="1">
    <source>
        <dbReference type="ARBA" id="ARBA00023125"/>
    </source>
</evidence>
<dbReference type="SUPFAM" id="SSF52540">
    <property type="entry name" value="P-loop containing nucleoside triphosphate hydrolases"/>
    <property type="match status" value="1"/>
</dbReference>
<dbReference type="PRINTS" id="PR00364">
    <property type="entry name" value="DISEASERSIST"/>
</dbReference>
<dbReference type="SUPFAM" id="SSF46894">
    <property type="entry name" value="C-terminal effector domain of the bipartite response regulators"/>
    <property type="match status" value="1"/>
</dbReference>
<evidence type="ECO:0000313" key="4">
    <source>
        <dbReference type="EMBL" id="MBB3931129.1"/>
    </source>
</evidence>
<dbReference type="GO" id="GO:0003677">
    <property type="term" value="F:DNA binding"/>
    <property type="evidence" value="ECO:0007669"/>
    <property type="project" value="UniProtKB-UniRule"/>
</dbReference>
<dbReference type="Gene3D" id="1.10.10.10">
    <property type="entry name" value="Winged helix-like DNA-binding domain superfamily/Winged helix DNA-binding domain"/>
    <property type="match status" value="1"/>
</dbReference>
<feature type="DNA-binding region" description="OmpR/PhoB-type" evidence="2">
    <location>
        <begin position="10"/>
        <end position="108"/>
    </location>
</feature>
<dbReference type="AlphaFoldDB" id="A0A840ALD7"/>
<evidence type="ECO:0000313" key="5">
    <source>
        <dbReference type="Proteomes" id="UP000553963"/>
    </source>
</evidence>
<dbReference type="InterPro" id="IPR002182">
    <property type="entry name" value="NB-ARC"/>
</dbReference>
<accession>A0A840ALD7</accession>
<dbReference type="InterPro" id="IPR027417">
    <property type="entry name" value="P-loop_NTPase"/>
</dbReference>
<evidence type="ECO:0000256" key="2">
    <source>
        <dbReference type="PROSITE-ProRule" id="PRU01091"/>
    </source>
</evidence>
<dbReference type="GO" id="GO:0000160">
    <property type="term" value="P:phosphorelay signal transduction system"/>
    <property type="evidence" value="ECO:0007669"/>
    <property type="project" value="InterPro"/>
</dbReference>
<dbReference type="SMART" id="SM00862">
    <property type="entry name" value="Trans_reg_C"/>
    <property type="match status" value="1"/>
</dbReference>
<proteinExistence type="predicted"/>
<organism evidence="4 5">
    <name type="scientific">Kaistia hirudinis</name>
    <dbReference type="NCBI Taxonomy" id="1293440"/>
    <lineage>
        <taxon>Bacteria</taxon>
        <taxon>Pseudomonadati</taxon>
        <taxon>Pseudomonadota</taxon>
        <taxon>Alphaproteobacteria</taxon>
        <taxon>Hyphomicrobiales</taxon>
        <taxon>Kaistiaceae</taxon>
        <taxon>Kaistia</taxon>
    </lineage>
</organism>
<dbReference type="SUPFAM" id="SSF48452">
    <property type="entry name" value="TPR-like"/>
    <property type="match status" value="1"/>
</dbReference>
<dbReference type="Pfam" id="PF00931">
    <property type="entry name" value="NB-ARC"/>
    <property type="match status" value="1"/>
</dbReference>
<dbReference type="Proteomes" id="UP000553963">
    <property type="component" value="Unassembled WGS sequence"/>
</dbReference>
<dbReference type="PROSITE" id="PS51755">
    <property type="entry name" value="OMPR_PHOB"/>
    <property type="match status" value="1"/>
</dbReference>
<dbReference type="Gene3D" id="1.25.40.10">
    <property type="entry name" value="Tetratricopeptide repeat domain"/>
    <property type="match status" value="1"/>
</dbReference>
<dbReference type="EMBL" id="JACIDS010000003">
    <property type="protein sequence ID" value="MBB3931129.1"/>
    <property type="molecule type" value="Genomic_DNA"/>
</dbReference>
<dbReference type="PANTHER" id="PTHR47691:SF3">
    <property type="entry name" value="HTH-TYPE TRANSCRIPTIONAL REGULATOR RV0890C-RELATED"/>
    <property type="match status" value="1"/>
</dbReference>
<keyword evidence="1 2" id="KW-0238">DNA-binding</keyword>
<dbReference type="RefSeq" id="WP_183398796.1">
    <property type="nucleotide sequence ID" value="NZ_JACIDS010000003.1"/>
</dbReference>
<dbReference type="InterPro" id="IPR036388">
    <property type="entry name" value="WH-like_DNA-bd_sf"/>
</dbReference>
<name>A0A840ALD7_9HYPH</name>
<dbReference type="CDD" id="cd00383">
    <property type="entry name" value="trans_reg_C"/>
    <property type="match status" value="1"/>
</dbReference>
<dbReference type="Gene3D" id="3.40.50.300">
    <property type="entry name" value="P-loop containing nucleotide triphosphate hydrolases"/>
    <property type="match status" value="1"/>
</dbReference>
<dbReference type="Pfam" id="PF25872">
    <property type="entry name" value="HTH_77"/>
    <property type="match status" value="1"/>
</dbReference>
<dbReference type="GO" id="GO:0006355">
    <property type="term" value="P:regulation of DNA-templated transcription"/>
    <property type="evidence" value="ECO:0007669"/>
    <property type="project" value="InterPro"/>
</dbReference>
<feature type="domain" description="OmpR/PhoB-type" evidence="3">
    <location>
        <begin position="10"/>
        <end position="108"/>
    </location>
</feature>
<sequence length="952" mass="103163">MVEISEALAGRSYAFGSFELVPDRQLLLRNGVPVRLGGRALDILTVLVEHAGEVVGKRDLIARVWPDTFVEEGNLKVNMNALRRALDAGDGNLTCIATVVGRGYRFVLPVTVSTPPEAGDVPPLRRDNNLPTATTRIIGRSDAIEAVKRDLAEVRLVSIVGAGGIGKTTLALAIANQVVGERRDGVWLVDLAALTDPDLVPNAIAAAIGLAVHSANMLAALCDALRGKSMLILVDSCEHVIEGVATCVDRLLAETAEVTILATSREPLRVRGERVRRLPGLAVPADASSISAREALVYPAIELFVDRASEARPDFELRDVEAPMIATLCRQLDGLALAIELAATRVDGLGVAGLLDQISDRFRLLENRRGGPERHRTLLATIDWSYDLLGQAERLIMLRLAVFAAGFDLEAAVTVVGDNRVPRSAVVQGLADLVSKSLLSAEIADDGMHYRLLDSMRAYAMEKLSGSGELNEMRRRHIGHCIAWLAEAKYDAERLPRNMWLARYSGRIDDVRSALAWAFTDQAAASLAVRLTVAAIPFGKQVSLIEECRTAVETALQDRFAPHRSERDDLILNLALGATLLHSRGPLAEVKASLTRALRLADDLADTDLQLECLRGLSEYELWTGDSRAAIAVANSIRSLEVKGEKAAAGDADAQTGSALSWLGALGAARHRLEGIVHRPVLGDPRGESDRFQFDQRLTATGALATVMWLQGYADQAVETAKRQLRDAEASHYAVSLCCALLHGSLIIAMYVRDYAAAARHLERGLAHASTHGLSIWRNMGFCAGGRLTLYTGQPFDLASYREALAEIRKGGFRMRYPNYLTNYGEALARAGDVAGGLAAIDEAIALCRENGQVVGIPEILRIKGNVIRFEEPSRVEGAAECYREAIQLARRDHALGWELRSAISLVKLARQLGGDNDAEAMLETAYGRFTEGFGTGDLRRARALIETRRGN</sequence>